<feature type="compositionally biased region" description="Low complexity" evidence="2">
    <location>
        <begin position="739"/>
        <end position="766"/>
    </location>
</feature>
<feature type="region of interest" description="Disordered" evidence="2">
    <location>
        <begin position="671"/>
        <end position="698"/>
    </location>
</feature>
<feature type="coiled-coil region" evidence="1">
    <location>
        <begin position="774"/>
        <end position="808"/>
    </location>
</feature>
<name>A0AA40E961_9PEZI</name>
<organism evidence="3 4">
    <name type="scientific">Lasiosphaeria miniovina</name>
    <dbReference type="NCBI Taxonomy" id="1954250"/>
    <lineage>
        <taxon>Eukaryota</taxon>
        <taxon>Fungi</taxon>
        <taxon>Dikarya</taxon>
        <taxon>Ascomycota</taxon>
        <taxon>Pezizomycotina</taxon>
        <taxon>Sordariomycetes</taxon>
        <taxon>Sordariomycetidae</taxon>
        <taxon>Sordariales</taxon>
        <taxon>Lasiosphaeriaceae</taxon>
        <taxon>Lasiosphaeria</taxon>
    </lineage>
</organism>
<dbReference type="AlphaFoldDB" id="A0AA40E961"/>
<accession>A0AA40E961</accession>
<evidence type="ECO:0000256" key="1">
    <source>
        <dbReference type="SAM" id="Coils"/>
    </source>
</evidence>
<dbReference type="GeneID" id="85320434"/>
<feature type="region of interest" description="Disordered" evidence="2">
    <location>
        <begin position="350"/>
        <end position="502"/>
    </location>
</feature>
<feature type="compositionally biased region" description="Pro residues" evidence="2">
    <location>
        <begin position="1"/>
        <end position="16"/>
    </location>
</feature>
<feature type="compositionally biased region" description="Basic residues" evidence="2">
    <location>
        <begin position="578"/>
        <end position="589"/>
    </location>
</feature>
<feature type="region of interest" description="Disordered" evidence="2">
    <location>
        <begin position="578"/>
        <end position="611"/>
    </location>
</feature>
<feature type="compositionally biased region" description="Polar residues" evidence="2">
    <location>
        <begin position="671"/>
        <end position="682"/>
    </location>
</feature>
<reference evidence="3" key="1">
    <citation type="submission" date="2023-06" db="EMBL/GenBank/DDBJ databases">
        <title>Genome-scale phylogeny and comparative genomics of the fungal order Sordariales.</title>
        <authorList>
            <consortium name="Lawrence Berkeley National Laboratory"/>
            <person name="Hensen N."/>
            <person name="Bonometti L."/>
            <person name="Westerberg I."/>
            <person name="Brannstrom I.O."/>
            <person name="Guillou S."/>
            <person name="Cros-Aarteil S."/>
            <person name="Calhoun S."/>
            <person name="Haridas S."/>
            <person name="Kuo A."/>
            <person name="Mondo S."/>
            <person name="Pangilinan J."/>
            <person name="Riley R."/>
            <person name="LaButti K."/>
            <person name="Andreopoulos B."/>
            <person name="Lipzen A."/>
            <person name="Chen C."/>
            <person name="Yanf M."/>
            <person name="Daum C."/>
            <person name="Ng V."/>
            <person name="Clum A."/>
            <person name="Steindorff A."/>
            <person name="Ohm R."/>
            <person name="Martin F."/>
            <person name="Silar P."/>
            <person name="Natvig D."/>
            <person name="Lalanne C."/>
            <person name="Gautier V."/>
            <person name="Ament-velasquez S.L."/>
            <person name="Kruys A."/>
            <person name="Hutchinson M.I."/>
            <person name="Powell A.J."/>
            <person name="Barry K."/>
            <person name="Miller A.N."/>
            <person name="Grigoriev I.V."/>
            <person name="Debuchy R."/>
            <person name="Gladieux P."/>
            <person name="Thoren M.H."/>
            <person name="Johannesson H."/>
        </authorList>
    </citation>
    <scope>NUCLEOTIDE SEQUENCE</scope>
    <source>
        <strain evidence="3">SMH2392-1A</strain>
    </source>
</reference>
<gene>
    <name evidence="3" type="ORF">B0T26DRAFT_639770</name>
</gene>
<keyword evidence="4" id="KW-1185">Reference proteome</keyword>
<comment type="caution">
    <text evidence="3">The sequence shown here is derived from an EMBL/GenBank/DDBJ whole genome shotgun (WGS) entry which is preliminary data.</text>
</comment>
<evidence type="ECO:0000313" key="4">
    <source>
        <dbReference type="Proteomes" id="UP001172101"/>
    </source>
</evidence>
<dbReference type="Proteomes" id="UP001172101">
    <property type="component" value="Unassembled WGS sequence"/>
</dbReference>
<feature type="compositionally biased region" description="Gly residues" evidence="2">
    <location>
        <begin position="398"/>
        <end position="424"/>
    </location>
</feature>
<feature type="region of interest" description="Disordered" evidence="2">
    <location>
        <begin position="739"/>
        <end position="774"/>
    </location>
</feature>
<proteinExistence type="predicted"/>
<feature type="compositionally biased region" description="Basic residues" evidence="2">
    <location>
        <begin position="444"/>
        <end position="454"/>
    </location>
</feature>
<evidence type="ECO:0000313" key="3">
    <source>
        <dbReference type="EMBL" id="KAK0726978.1"/>
    </source>
</evidence>
<sequence length="811" mass="87197">MTSHLPPPEDLPPPPYSETDIYSNSGGPRSPAISVPTHRHNSHGGDDGTSHSTPSTNGDIIYTPPLTPRSSHQSNFASDVDHLTVASATAYFDTRPAPPLHSLPQIVHSLVVGDDASPDTLPYPLQFAAHDVHVQDWQTFVNYLIPHYSAASNEQLIDRKLRAEGIIGDSDALPPSQRHAAVAQHLDRIRSPADAAQRLQNVEATAREWNDGFFGPRRITIRVNTSAAVAAAAAVYDGSSEQLRMPGAWDQSFDQPAAAAAAAGNGGSGFVPSSRSRLGRFNPFGSEGRAGGRGGSGGFRLAGIAIDGDRVSIGNGFVADRGGVRIGGIHAGANGISINGTPLFGGPQPLPHQQHQQQQQQFGMRDGPPGFFGASRGAGPGPGFGWGRGHGPVRIGPGFAGPRGGLPFGGGPGGGRGGRGGARFGGDNEPRDLQEDRGDACGGRGRRRSHGHRHERGERGERGPGRDREKHRSRSSSTSSRSSVSSASSASTVGSLPDYDDLRDTQLPITKQFLQKWLDHPDQPITKETVRQVKEQIRESKKAGANQANGINEPANIAFDKAALRKEVRAMLQEWKSLKRQQKKQRRQLKKEQRSARRAEKRERRKVKREVKRAVRDLRRGERFPHIPPVPSVPGVPGVPPVPGYGAPTYNQQQTGTTSYFPPGAWGANATTMGSPWDSSAANHRPAGSWPTDDNDINVNSYGASQAKYQAARELEAQVARKEAELLALHEILALEQEQEAAQWAKKSNSSSSSSSSNNSNSNAASRSPTELAALQMERDIDALAADLDRLRTEADEAFARELEAEDRRNY</sequence>
<feature type="compositionally biased region" description="Basic and acidic residues" evidence="2">
    <location>
        <begin position="590"/>
        <end position="602"/>
    </location>
</feature>
<feature type="compositionally biased region" description="Low complexity" evidence="2">
    <location>
        <begin position="350"/>
        <end position="375"/>
    </location>
</feature>
<feature type="coiled-coil region" evidence="1">
    <location>
        <begin position="705"/>
        <end position="732"/>
    </location>
</feature>
<dbReference type="EMBL" id="JAUIRO010000002">
    <property type="protein sequence ID" value="KAK0726978.1"/>
    <property type="molecule type" value="Genomic_DNA"/>
</dbReference>
<feature type="compositionally biased region" description="Gly residues" evidence="2">
    <location>
        <begin position="376"/>
        <end position="390"/>
    </location>
</feature>
<dbReference type="RefSeq" id="XP_060299834.1">
    <property type="nucleotide sequence ID" value="XM_060437164.1"/>
</dbReference>
<protein>
    <submittedName>
        <fullName evidence="3">Uncharacterized protein</fullName>
    </submittedName>
</protein>
<feature type="compositionally biased region" description="Basic and acidic residues" evidence="2">
    <location>
        <begin position="455"/>
        <end position="470"/>
    </location>
</feature>
<feature type="compositionally biased region" description="Basic and acidic residues" evidence="2">
    <location>
        <begin position="426"/>
        <end position="439"/>
    </location>
</feature>
<feature type="compositionally biased region" description="Low complexity" evidence="2">
    <location>
        <begin position="475"/>
        <end position="493"/>
    </location>
</feature>
<feature type="region of interest" description="Disordered" evidence="2">
    <location>
        <begin position="259"/>
        <end position="296"/>
    </location>
</feature>
<feature type="region of interest" description="Disordered" evidence="2">
    <location>
        <begin position="1"/>
        <end position="75"/>
    </location>
</feature>
<evidence type="ECO:0000256" key="2">
    <source>
        <dbReference type="SAM" id="MobiDB-lite"/>
    </source>
</evidence>
<keyword evidence="1" id="KW-0175">Coiled coil</keyword>